<dbReference type="EMBL" id="GBXM01094222">
    <property type="protein sequence ID" value="JAH14355.1"/>
    <property type="molecule type" value="Transcribed_RNA"/>
</dbReference>
<organism evidence="1">
    <name type="scientific">Anguilla anguilla</name>
    <name type="common">European freshwater eel</name>
    <name type="synonym">Muraena anguilla</name>
    <dbReference type="NCBI Taxonomy" id="7936"/>
    <lineage>
        <taxon>Eukaryota</taxon>
        <taxon>Metazoa</taxon>
        <taxon>Chordata</taxon>
        <taxon>Craniata</taxon>
        <taxon>Vertebrata</taxon>
        <taxon>Euteleostomi</taxon>
        <taxon>Actinopterygii</taxon>
        <taxon>Neopterygii</taxon>
        <taxon>Teleostei</taxon>
        <taxon>Anguilliformes</taxon>
        <taxon>Anguillidae</taxon>
        <taxon>Anguilla</taxon>
    </lineage>
</organism>
<sequence>MFLNALCAGCIVGDCSLHLLINLNLMPVLILHLANNLGKGNSAFIKKIKAKIEQEIKILLLVCFNFGDAIDIRNLLWIN</sequence>
<evidence type="ECO:0000313" key="1">
    <source>
        <dbReference type="EMBL" id="JAH14355.1"/>
    </source>
</evidence>
<name>A0A0E9QDF9_ANGAN</name>
<reference evidence="1" key="1">
    <citation type="submission" date="2014-11" db="EMBL/GenBank/DDBJ databases">
        <authorList>
            <person name="Amaro Gonzalez C."/>
        </authorList>
    </citation>
    <scope>NUCLEOTIDE SEQUENCE</scope>
</reference>
<dbReference type="AlphaFoldDB" id="A0A0E9QDF9"/>
<reference evidence="1" key="2">
    <citation type="journal article" date="2015" name="Fish Shellfish Immunol.">
        <title>Early steps in the European eel (Anguilla anguilla)-Vibrio vulnificus interaction in the gills: Role of the RtxA13 toxin.</title>
        <authorList>
            <person name="Callol A."/>
            <person name="Pajuelo D."/>
            <person name="Ebbesson L."/>
            <person name="Teles M."/>
            <person name="MacKenzie S."/>
            <person name="Amaro C."/>
        </authorList>
    </citation>
    <scope>NUCLEOTIDE SEQUENCE</scope>
</reference>
<proteinExistence type="predicted"/>
<accession>A0A0E9QDF9</accession>
<protein>
    <submittedName>
        <fullName evidence="1">Uncharacterized protein</fullName>
    </submittedName>
</protein>